<dbReference type="CDD" id="cd06170">
    <property type="entry name" value="LuxR_C_like"/>
    <property type="match status" value="1"/>
</dbReference>
<feature type="domain" description="HTH luxR-type" evidence="5">
    <location>
        <begin position="234"/>
        <end position="299"/>
    </location>
</feature>
<dbReference type="AlphaFoldDB" id="A0A644SW67"/>
<evidence type="ECO:0000256" key="3">
    <source>
        <dbReference type="ARBA" id="ARBA00023163"/>
    </source>
</evidence>
<sequence>MNTEVFLREREKELACIYSICLLAASAPEPEAAAHGVARALCGAMSYPSQARCRIYFFNELTGGRVAEGYGYEGLDFLTQQEVNGPGKDLGAPDNEGVSPLVASMDKERADGWGGRIVLSYGDPGLTFIPQEKSLLESVIVVLASMLRTANLIERLKSAGERLEAKNTALREILSTIEQERIQISNTYRERLAADVLPLAERAMDSGLSQARRDSYLALLVSEIRQQMTVIGKGPESETSLSPREREIAVQVRNGRTSKEIAELLGIAEATVERHRHNIRRKLRLVDRSVNLASHLSMTE</sequence>
<feature type="coiled-coil region" evidence="4">
    <location>
        <begin position="153"/>
        <end position="180"/>
    </location>
</feature>
<proteinExistence type="predicted"/>
<evidence type="ECO:0000256" key="2">
    <source>
        <dbReference type="ARBA" id="ARBA00023125"/>
    </source>
</evidence>
<dbReference type="SUPFAM" id="SSF46894">
    <property type="entry name" value="C-terminal effector domain of the bipartite response regulators"/>
    <property type="match status" value="1"/>
</dbReference>
<dbReference type="InterPro" id="IPR016032">
    <property type="entry name" value="Sig_transdc_resp-reg_C-effctor"/>
</dbReference>
<evidence type="ECO:0000256" key="1">
    <source>
        <dbReference type="ARBA" id="ARBA00023015"/>
    </source>
</evidence>
<evidence type="ECO:0000259" key="5">
    <source>
        <dbReference type="PROSITE" id="PS50043"/>
    </source>
</evidence>
<dbReference type="InterPro" id="IPR036388">
    <property type="entry name" value="WH-like_DNA-bd_sf"/>
</dbReference>
<keyword evidence="4" id="KW-0175">Coiled coil</keyword>
<gene>
    <name evidence="6" type="ORF">SDC9_04496</name>
</gene>
<dbReference type="Pfam" id="PF00196">
    <property type="entry name" value="GerE"/>
    <property type="match status" value="1"/>
</dbReference>
<dbReference type="PANTHER" id="PTHR44688:SF16">
    <property type="entry name" value="DNA-BINDING TRANSCRIPTIONAL ACTIVATOR DEVR_DOSR"/>
    <property type="match status" value="1"/>
</dbReference>
<evidence type="ECO:0000256" key="4">
    <source>
        <dbReference type="SAM" id="Coils"/>
    </source>
</evidence>
<dbReference type="SMART" id="SM00421">
    <property type="entry name" value="HTH_LUXR"/>
    <property type="match status" value="1"/>
</dbReference>
<name>A0A644SW67_9ZZZZ</name>
<accession>A0A644SW67</accession>
<dbReference type="PROSITE" id="PS00622">
    <property type="entry name" value="HTH_LUXR_1"/>
    <property type="match status" value="1"/>
</dbReference>
<dbReference type="PRINTS" id="PR00038">
    <property type="entry name" value="HTHLUXR"/>
</dbReference>
<dbReference type="Gene3D" id="1.10.10.10">
    <property type="entry name" value="Winged helix-like DNA-binding domain superfamily/Winged helix DNA-binding domain"/>
    <property type="match status" value="1"/>
</dbReference>
<protein>
    <recommendedName>
        <fullName evidence="5">HTH luxR-type domain-containing protein</fullName>
    </recommendedName>
</protein>
<dbReference type="EMBL" id="VSSQ01000008">
    <property type="protein sequence ID" value="MPL58950.1"/>
    <property type="molecule type" value="Genomic_DNA"/>
</dbReference>
<keyword evidence="1" id="KW-0805">Transcription regulation</keyword>
<keyword evidence="2" id="KW-0238">DNA-binding</keyword>
<dbReference type="PROSITE" id="PS50043">
    <property type="entry name" value="HTH_LUXR_2"/>
    <property type="match status" value="1"/>
</dbReference>
<reference evidence="6" key="1">
    <citation type="submission" date="2019-08" db="EMBL/GenBank/DDBJ databases">
        <authorList>
            <person name="Kucharzyk K."/>
            <person name="Murdoch R.W."/>
            <person name="Higgins S."/>
            <person name="Loffler F."/>
        </authorList>
    </citation>
    <scope>NUCLEOTIDE SEQUENCE</scope>
</reference>
<dbReference type="GO" id="GO:0006355">
    <property type="term" value="P:regulation of DNA-templated transcription"/>
    <property type="evidence" value="ECO:0007669"/>
    <property type="project" value="InterPro"/>
</dbReference>
<evidence type="ECO:0000313" key="6">
    <source>
        <dbReference type="EMBL" id="MPL58950.1"/>
    </source>
</evidence>
<dbReference type="InterPro" id="IPR000792">
    <property type="entry name" value="Tscrpt_reg_LuxR_C"/>
</dbReference>
<comment type="caution">
    <text evidence="6">The sequence shown here is derived from an EMBL/GenBank/DDBJ whole genome shotgun (WGS) entry which is preliminary data.</text>
</comment>
<keyword evidence="3" id="KW-0804">Transcription</keyword>
<dbReference type="GO" id="GO:0003677">
    <property type="term" value="F:DNA binding"/>
    <property type="evidence" value="ECO:0007669"/>
    <property type="project" value="UniProtKB-KW"/>
</dbReference>
<dbReference type="PANTHER" id="PTHR44688">
    <property type="entry name" value="DNA-BINDING TRANSCRIPTIONAL ACTIVATOR DEVR_DOSR"/>
    <property type="match status" value="1"/>
</dbReference>
<organism evidence="6">
    <name type="scientific">bioreactor metagenome</name>
    <dbReference type="NCBI Taxonomy" id="1076179"/>
    <lineage>
        <taxon>unclassified sequences</taxon>
        <taxon>metagenomes</taxon>
        <taxon>ecological metagenomes</taxon>
    </lineage>
</organism>